<feature type="transmembrane region" description="Helical" evidence="1">
    <location>
        <begin position="121"/>
        <end position="138"/>
    </location>
</feature>
<dbReference type="EMBL" id="AB856327">
    <property type="protein sequence ID" value="BAO48293.1"/>
    <property type="molecule type" value="Genomic_DNA"/>
</dbReference>
<keyword evidence="1" id="KW-1133">Transmembrane helix</keyword>
<proteinExistence type="predicted"/>
<name>W6JGZ2_9VIBR</name>
<protein>
    <submittedName>
        <fullName evidence="2">Uncharacterized protein</fullName>
    </submittedName>
</protein>
<sequence>MKRESYYMNRDYSDEQVTGLERYIPTKFSQGMLIALLTMPFASFWPILELIQRMVPMQTNETHITATVGLCLVIALVIVIAILVELSLVIQQSKHKIIFHYSTMHPNMSFLWLWRNASSKHFIFLSCILTFGVLIGSLL</sequence>
<feature type="transmembrane region" description="Helical" evidence="1">
    <location>
        <begin position="63"/>
        <end position="86"/>
    </location>
</feature>
<geneLocation type="plasmid" evidence="2">
    <name>pAQU2</name>
</geneLocation>
<evidence type="ECO:0000313" key="2">
    <source>
        <dbReference type="EMBL" id="BAO48293.1"/>
    </source>
</evidence>
<keyword evidence="2" id="KW-0614">Plasmid</keyword>
<keyword evidence="1" id="KW-0812">Transmembrane</keyword>
<accession>W6JGZ2</accession>
<dbReference type="AlphaFoldDB" id="W6JGZ2"/>
<organism evidence="2">
    <name type="scientific">Vibrio sp. 04Ya090</name>
    <dbReference type="NCBI Taxonomy" id="397884"/>
    <lineage>
        <taxon>Bacteria</taxon>
        <taxon>Pseudomonadati</taxon>
        <taxon>Pseudomonadota</taxon>
        <taxon>Gammaproteobacteria</taxon>
        <taxon>Vibrionales</taxon>
        <taxon>Vibrionaceae</taxon>
        <taxon>Vibrio</taxon>
    </lineage>
</organism>
<feature type="transmembrane region" description="Helical" evidence="1">
    <location>
        <begin position="32"/>
        <end position="51"/>
    </location>
</feature>
<reference evidence="2" key="1">
    <citation type="journal article" date="2014" name="Front. Microbiol.">
        <title>Various pAQU plasmids possibly contribute to disseminate tetracycline resistance gene tet(M) among marine bacterial community.</title>
        <authorList>
            <person name="Nonaka L."/>
            <person name="Maruyama F."/>
            <person name="Onishi Y."/>
            <person name="Kobayashi T."/>
            <person name="Ogura Y."/>
            <person name="Hayashi T."/>
            <person name="Suzuki S."/>
            <person name="Masuda M."/>
        </authorList>
    </citation>
    <scope>NUCLEOTIDE SEQUENCE</scope>
    <source>
        <strain evidence="2">04Ya090</strain>
        <plasmid evidence="2">pAQU2</plasmid>
    </source>
</reference>
<evidence type="ECO:0000256" key="1">
    <source>
        <dbReference type="SAM" id="Phobius"/>
    </source>
</evidence>
<keyword evidence="1" id="KW-0472">Membrane</keyword>